<dbReference type="AlphaFoldDB" id="A0A0H2RUM9"/>
<sequence length="295" mass="32719">QGILRLMEFSDMLSNKARTHVSRKEWATRTNDYFTPSGVIKITLWKDNQQNEAKPFDITTRIMPLFFEVTSSSGVVSMSISIDGARERPVLLPQFPVPSFLIECPECVWTYRYRTGYIVTLKGPLKAHLVPVSTTQKGMQIKFESITFESKTHEKSLKLDAILGVRSEATPASRNVTPRIKHEMIGGQSSASPEGEGSRASGGRTDDGSEQVIVIDHATIPVEPVNAFGIPQATMRCLEVCGSLNVHGCSESLTLQHPQLAESVGQMGELYEFSQTNGFSPRGNFFFLIRFLLVC</sequence>
<dbReference type="InParanoid" id="A0A0H2RUM9"/>
<dbReference type="Proteomes" id="UP000053477">
    <property type="component" value="Unassembled WGS sequence"/>
</dbReference>
<keyword evidence="3" id="KW-1185">Reference proteome</keyword>
<name>A0A0H2RUM9_9AGAM</name>
<dbReference type="PANTHER" id="PTHR10378">
    <property type="entry name" value="LIM DOMAIN-BINDING PROTEIN"/>
    <property type="match status" value="1"/>
</dbReference>
<gene>
    <name evidence="2" type="ORF">SCHPADRAFT_824211</name>
</gene>
<protein>
    <submittedName>
        <fullName evidence="2">Uncharacterized protein</fullName>
    </submittedName>
</protein>
<reference evidence="2 3" key="1">
    <citation type="submission" date="2015-04" db="EMBL/GenBank/DDBJ databases">
        <title>Complete genome sequence of Schizopora paradoxa KUC8140, a cosmopolitan wood degrader in East Asia.</title>
        <authorList>
            <consortium name="DOE Joint Genome Institute"/>
            <person name="Min B."/>
            <person name="Park H."/>
            <person name="Jang Y."/>
            <person name="Kim J.-J."/>
            <person name="Kim K.H."/>
            <person name="Pangilinan J."/>
            <person name="Lipzen A."/>
            <person name="Riley R."/>
            <person name="Grigoriev I.V."/>
            <person name="Spatafora J.W."/>
            <person name="Choi I.-G."/>
        </authorList>
    </citation>
    <scope>NUCLEOTIDE SEQUENCE [LARGE SCALE GENOMIC DNA]</scope>
    <source>
        <strain evidence="2 3">KUC8140</strain>
    </source>
</reference>
<dbReference type="EMBL" id="KQ085925">
    <property type="protein sequence ID" value="KLO15730.1"/>
    <property type="molecule type" value="Genomic_DNA"/>
</dbReference>
<dbReference type="Pfam" id="PF01803">
    <property type="entry name" value="LIM_bind"/>
    <property type="match status" value="1"/>
</dbReference>
<accession>A0A0H2RUM9</accession>
<feature type="region of interest" description="Disordered" evidence="1">
    <location>
        <begin position="181"/>
        <end position="207"/>
    </location>
</feature>
<dbReference type="InterPro" id="IPR029005">
    <property type="entry name" value="LIM-bd/SEUSS"/>
</dbReference>
<proteinExistence type="predicted"/>
<evidence type="ECO:0000313" key="3">
    <source>
        <dbReference type="Proteomes" id="UP000053477"/>
    </source>
</evidence>
<dbReference type="STRING" id="27342.A0A0H2RUM9"/>
<evidence type="ECO:0000313" key="2">
    <source>
        <dbReference type="EMBL" id="KLO15730.1"/>
    </source>
</evidence>
<evidence type="ECO:0000256" key="1">
    <source>
        <dbReference type="SAM" id="MobiDB-lite"/>
    </source>
</evidence>
<organism evidence="2 3">
    <name type="scientific">Schizopora paradoxa</name>
    <dbReference type="NCBI Taxonomy" id="27342"/>
    <lineage>
        <taxon>Eukaryota</taxon>
        <taxon>Fungi</taxon>
        <taxon>Dikarya</taxon>
        <taxon>Basidiomycota</taxon>
        <taxon>Agaricomycotina</taxon>
        <taxon>Agaricomycetes</taxon>
        <taxon>Hymenochaetales</taxon>
        <taxon>Schizoporaceae</taxon>
        <taxon>Schizopora</taxon>
    </lineage>
</organism>
<feature type="non-terminal residue" evidence="2">
    <location>
        <position position="1"/>
    </location>
</feature>
<dbReference type="OrthoDB" id="774557at2759"/>